<dbReference type="InterPro" id="IPR026960">
    <property type="entry name" value="RVT-Znf"/>
</dbReference>
<reference evidence="2" key="1">
    <citation type="submission" date="2019-12" db="EMBL/GenBank/DDBJ databases">
        <title>Genome sequencing and annotation of Brassica cretica.</title>
        <authorList>
            <person name="Studholme D.J."/>
            <person name="Sarris P."/>
        </authorList>
    </citation>
    <scope>NUCLEOTIDE SEQUENCE</scope>
    <source>
        <strain evidence="2">PFS-109/04</strain>
        <tissue evidence="2">Leaf</tissue>
    </source>
</reference>
<evidence type="ECO:0000259" key="1">
    <source>
        <dbReference type="Pfam" id="PF13966"/>
    </source>
</evidence>
<dbReference type="AlphaFoldDB" id="A0A8S9N689"/>
<name>A0A8S9N689_BRACR</name>
<organism evidence="2 3">
    <name type="scientific">Brassica cretica</name>
    <name type="common">Mustard</name>
    <dbReference type="NCBI Taxonomy" id="69181"/>
    <lineage>
        <taxon>Eukaryota</taxon>
        <taxon>Viridiplantae</taxon>
        <taxon>Streptophyta</taxon>
        <taxon>Embryophyta</taxon>
        <taxon>Tracheophyta</taxon>
        <taxon>Spermatophyta</taxon>
        <taxon>Magnoliopsida</taxon>
        <taxon>eudicotyledons</taxon>
        <taxon>Gunneridae</taxon>
        <taxon>Pentapetalae</taxon>
        <taxon>rosids</taxon>
        <taxon>malvids</taxon>
        <taxon>Brassicales</taxon>
        <taxon>Brassicaceae</taxon>
        <taxon>Brassiceae</taxon>
        <taxon>Brassica</taxon>
    </lineage>
</organism>
<evidence type="ECO:0000313" key="3">
    <source>
        <dbReference type="Proteomes" id="UP000712600"/>
    </source>
</evidence>
<sequence length="180" mass="20609">MVGRDLINENSGWAVGNGESLNVWESPWLSLTAQERPMGPAPEALINLSVADLFLPEKREWNLDLIQQVLPFEEHKIKMLKPSLMGAPDKLMWLLSESGEYTTKTGYAATILEFNWRKSVWNLHTAPKIKLFIWKMFHRALPVGEQLRARQIKVDGKCKLCGLPETIDHLFLHCSFAKRV</sequence>
<accession>A0A8S9N689</accession>
<evidence type="ECO:0000313" key="2">
    <source>
        <dbReference type="EMBL" id="KAF3489302.1"/>
    </source>
</evidence>
<proteinExistence type="predicted"/>
<dbReference type="Proteomes" id="UP000712600">
    <property type="component" value="Unassembled WGS sequence"/>
</dbReference>
<comment type="caution">
    <text evidence="2">The sequence shown here is derived from an EMBL/GenBank/DDBJ whole genome shotgun (WGS) entry which is preliminary data.</text>
</comment>
<gene>
    <name evidence="2" type="ORF">F2Q69_00057750</name>
</gene>
<protein>
    <recommendedName>
        <fullName evidence="1">Reverse transcriptase zinc-binding domain-containing protein</fullName>
    </recommendedName>
</protein>
<dbReference type="Pfam" id="PF13966">
    <property type="entry name" value="zf-RVT"/>
    <property type="match status" value="1"/>
</dbReference>
<feature type="domain" description="Reverse transcriptase zinc-binding" evidence="1">
    <location>
        <begin position="112"/>
        <end position="180"/>
    </location>
</feature>
<dbReference type="EMBL" id="QGKX02002183">
    <property type="protein sequence ID" value="KAF3489302.1"/>
    <property type="molecule type" value="Genomic_DNA"/>
</dbReference>